<reference evidence="3" key="1">
    <citation type="submission" date="2013-09" db="EMBL/GenBank/DDBJ databases">
        <authorList>
            <person name="Zeng Z."/>
            <person name="Chen C."/>
        </authorList>
    </citation>
    <scope>NUCLEOTIDE SEQUENCE [LARGE SCALE GENOMIC DNA]</scope>
    <source>
        <strain evidence="3">DK69</strain>
    </source>
</reference>
<keyword evidence="1" id="KW-1133">Transmembrane helix</keyword>
<protein>
    <submittedName>
        <fullName evidence="2">Membrane protein</fullName>
    </submittedName>
</protein>
<organism evidence="2 3">
    <name type="scientific">Flavobacterium enshiense DK69</name>
    <dbReference type="NCBI Taxonomy" id="1107311"/>
    <lineage>
        <taxon>Bacteria</taxon>
        <taxon>Pseudomonadati</taxon>
        <taxon>Bacteroidota</taxon>
        <taxon>Flavobacteriia</taxon>
        <taxon>Flavobacteriales</taxon>
        <taxon>Flavobacteriaceae</taxon>
        <taxon>Flavobacterium</taxon>
    </lineage>
</organism>
<keyword evidence="3" id="KW-1185">Reference proteome</keyword>
<dbReference type="OrthoDB" id="1447634at2"/>
<name>A0A0A2N610_9FLAO</name>
<evidence type="ECO:0000313" key="2">
    <source>
        <dbReference type="EMBL" id="KGO95880.1"/>
    </source>
</evidence>
<dbReference type="RefSeq" id="WP_035630459.1">
    <property type="nucleotide sequence ID" value="NZ_AVCS01000028.1"/>
</dbReference>
<dbReference type="InterPro" id="IPR046077">
    <property type="entry name" value="DUF6095"/>
</dbReference>
<comment type="caution">
    <text evidence="2">The sequence shown here is derived from an EMBL/GenBank/DDBJ whole genome shotgun (WGS) entry which is preliminary data.</text>
</comment>
<accession>A0A0A2N610</accession>
<dbReference type="Proteomes" id="UP000030149">
    <property type="component" value="Unassembled WGS sequence"/>
</dbReference>
<dbReference type="EMBL" id="JRLZ01000008">
    <property type="protein sequence ID" value="KGO95880.1"/>
    <property type="molecule type" value="Genomic_DNA"/>
</dbReference>
<proteinExistence type="predicted"/>
<dbReference type="PATRIC" id="fig|1107311.5.peg.3096"/>
<sequence>MATNKTLLMKGIRYLAFAVPLMFIGPTIIHSSFKNQEHPMYIPILGIGILFCIGSMYLMFKGIQIMVKSLFDGDE</sequence>
<feature type="transmembrane region" description="Helical" evidence="1">
    <location>
        <begin position="12"/>
        <end position="29"/>
    </location>
</feature>
<gene>
    <name evidence="2" type="ORF">Q767_09365</name>
</gene>
<evidence type="ECO:0000256" key="1">
    <source>
        <dbReference type="SAM" id="Phobius"/>
    </source>
</evidence>
<dbReference type="eggNOG" id="ENOG5032Y75">
    <property type="taxonomic scope" value="Bacteria"/>
</dbReference>
<dbReference type="STRING" id="1107311.Q767_09365"/>
<dbReference type="Pfam" id="PF19589">
    <property type="entry name" value="DUF6095"/>
    <property type="match status" value="1"/>
</dbReference>
<keyword evidence="1" id="KW-0472">Membrane</keyword>
<feature type="transmembrane region" description="Helical" evidence="1">
    <location>
        <begin position="41"/>
        <end position="60"/>
    </location>
</feature>
<reference evidence="2 3" key="2">
    <citation type="journal article" date="2015" name="Stand. Genomic Sci.">
        <title>High quality draft genomic sequence of Flavobacterium enshiense DK69(T) and comparison among Flavobacterium genomes.</title>
        <authorList>
            <person name="Zeng Z."/>
            <person name="Chen C."/>
            <person name="Du H."/>
            <person name="Wang G."/>
            <person name="Li M."/>
        </authorList>
    </citation>
    <scope>NUCLEOTIDE SEQUENCE [LARGE SCALE GENOMIC DNA]</scope>
    <source>
        <strain evidence="2 3">DK69</strain>
    </source>
</reference>
<dbReference type="AlphaFoldDB" id="A0A0A2N610"/>
<evidence type="ECO:0000313" key="3">
    <source>
        <dbReference type="Proteomes" id="UP000030149"/>
    </source>
</evidence>
<keyword evidence="1" id="KW-0812">Transmembrane</keyword>